<feature type="compositionally biased region" description="Low complexity" evidence="1">
    <location>
        <begin position="177"/>
        <end position="189"/>
    </location>
</feature>
<dbReference type="Proteomes" id="UP000475532">
    <property type="component" value="Unassembled WGS sequence"/>
</dbReference>
<reference evidence="2 3" key="1">
    <citation type="submission" date="2020-01" db="EMBL/GenBank/DDBJ databases">
        <title>Insect and environment-associated Actinomycetes.</title>
        <authorList>
            <person name="Currrie C."/>
            <person name="Chevrette M."/>
            <person name="Carlson C."/>
            <person name="Stubbendieck R."/>
            <person name="Wendt-Pienkowski E."/>
        </authorList>
    </citation>
    <scope>NUCLEOTIDE SEQUENCE [LARGE SCALE GENOMIC DNA]</scope>
    <source>
        <strain evidence="2 3">SID10258</strain>
    </source>
</reference>
<proteinExistence type="predicted"/>
<name>A0A6L9QAT4_9ACTN</name>
<evidence type="ECO:0000256" key="1">
    <source>
        <dbReference type="SAM" id="MobiDB-lite"/>
    </source>
</evidence>
<organism evidence="2 3">
    <name type="scientific">Actinomadura bangladeshensis</name>
    <dbReference type="NCBI Taxonomy" id="453573"/>
    <lineage>
        <taxon>Bacteria</taxon>
        <taxon>Bacillati</taxon>
        <taxon>Actinomycetota</taxon>
        <taxon>Actinomycetes</taxon>
        <taxon>Streptosporangiales</taxon>
        <taxon>Thermomonosporaceae</taxon>
        <taxon>Actinomadura</taxon>
    </lineage>
</organism>
<evidence type="ECO:0000313" key="3">
    <source>
        <dbReference type="Proteomes" id="UP000475532"/>
    </source>
</evidence>
<dbReference type="AlphaFoldDB" id="A0A6L9QAT4"/>
<feature type="compositionally biased region" description="Acidic residues" evidence="1">
    <location>
        <begin position="201"/>
        <end position="219"/>
    </location>
</feature>
<gene>
    <name evidence="2" type="ORF">G3I70_06720</name>
</gene>
<sequence>MNLHDRPQYVVRQLLDRYGLWFARYRGCLDLAIQEVGASWEPTIPDFDEVDGCVRAGDVRQRTATFIEKRWKAAGSPLKLRTVGFVGLHLYTPEGRRIRTRKFPRSARTGLKLPITPWPDVLFGEDPSADPFEVSILWEIDFKTKSLKDAHLAAIDWKENSSGTEILYYAEEIPPAASGGLGGPATTPSNGPTTPFRPSADDFDDFLNEADEEAGPDPA</sequence>
<comment type="caution">
    <text evidence="2">The sequence shown here is derived from an EMBL/GenBank/DDBJ whole genome shotgun (WGS) entry which is preliminary data.</text>
</comment>
<evidence type="ECO:0000313" key="2">
    <source>
        <dbReference type="EMBL" id="NEA22188.1"/>
    </source>
</evidence>
<accession>A0A6L9QAT4</accession>
<dbReference type="EMBL" id="JAAGLI010000179">
    <property type="protein sequence ID" value="NEA22188.1"/>
    <property type="molecule type" value="Genomic_DNA"/>
</dbReference>
<dbReference type="RefSeq" id="WP_163053751.1">
    <property type="nucleotide sequence ID" value="NZ_JAAGLI010000179.1"/>
</dbReference>
<feature type="region of interest" description="Disordered" evidence="1">
    <location>
        <begin position="177"/>
        <end position="219"/>
    </location>
</feature>
<protein>
    <submittedName>
        <fullName evidence="2">Uncharacterized protein</fullName>
    </submittedName>
</protein>